<dbReference type="InterPro" id="IPR006530">
    <property type="entry name" value="YD"/>
</dbReference>
<feature type="compositionally biased region" description="Basic residues" evidence="5">
    <location>
        <begin position="1854"/>
        <end position="1870"/>
    </location>
</feature>
<evidence type="ECO:0000256" key="2">
    <source>
        <dbReference type="ARBA" id="ARBA00022525"/>
    </source>
</evidence>
<evidence type="ECO:0000313" key="9">
    <source>
        <dbReference type="Proteomes" id="UP000199696"/>
    </source>
</evidence>
<reference evidence="9" key="1">
    <citation type="submission" date="2016-06" db="EMBL/GenBank/DDBJ databases">
        <authorList>
            <person name="Varghese N."/>
            <person name="Submissions Spin"/>
        </authorList>
    </citation>
    <scope>NUCLEOTIDE SEQUENCE [LARGE SCALE GENOMIC DNA]</scope>
    <source>
        <strain evidence="9">DSM 44814</strain>
    </source>
</reference>
<dbReference type="Pfam" id="PF05593">
    <property type="entry name" value="RHS_repeat"/>
    <property type="match status" value="1"/>
</dbReference>
<feature type="region of interest" description="Disordered" evidence="5">
    <location>
        <begin position="1851"/>
        <end position="1874"/>
    </location>
</feature>
<proteinExistence type="predicted"/>
<keyword evidence="9" id="KW-1185">Reference proteome</keyword>
<dbReference type="PANTHER" id="PTHR32305:SF17">
    <property type="entry name" value="TRNA NUCLEASE WAPA"/>
    <property type="match status" value="1"/>
</dbReference>
<evidence type="ECO:0000256" key="5">
    <source>
        <dbReference type="SAM" id="MobiDB-lite"/>
    </source>
</evidence>
<dbReference type="InterPro" id="IPR050708">
    <property type="entry name" value="T6SS_VgrG/RHS"/>
</dbReference>
<feature type="region of interest" description="Disordered" evidence="5">
    <location>
        <begin position="1593"/>
        <end position="1618"/>
    </location>
</feature>
<feature type="compositionally biased region" description="Low complexity" evidence="5">
    <location>
        <begin position="1595"/>
        <end position="1606"/>
    </location>
</feature>
<feature type="chain" id="PRO_5039067265" evidence="6">
    <location>
        <begin position="35"/>
        <end position="2121"/>
    </location>
</feature>
<feature type="domain" description="Teneurin-like YD-shell" evidence="7">
    <location>
        <begin position="1620"/>
        <end position="1825"/>
    </location>
</feature>
<dbReference type="InterPro" id="IPR022385">
    <property type="entry name" value="Rhs_assc_core"/>
</dbReference>
<dbReference type="InterPro" id="IPR056823">
    <property type="entry name" value="TEN-like_YD-shell"/>
</dbReference>
<dbReference type="PANTHER" id="PTHR32305">
    <property type="match status" value="1"/>
</dbReference>
<evidence type="ECO:0000256" key="3">
    <source>
        <dbReference type="ARBA" id="ARBA00022737"/>
    </source>
</evidence>
<dbReference type="Gene3D" id="2.180.10.10">
    <property type="entry name" value="RHS repeat-associated core"/>
    <property type="match status" value="1"/>
</dbReference>
<keyword evidence="2" id="KW-0964">Secreted</keyword>
<dbReference type="Pfam" id="PF03534">
    <property type="entry name" value="SpvB"/>
    <property type="match status" value="1"/>
</dbReference>
<dbReference type="RefSeq" id="WP_141721397.1">
    <property type="nucleotide sequence ID" value="NZ_FMHY01000002.1"/>
</dbReference>
<dbReference type="OrthoDB" id="291011at2"/>
<evidence type="ECO:0000256" key="1">
    <source>
        <dbReference type="ARBA" id="ARBA00004613"/>
    </source>
</evidence>
<keyword evidence="3" id="KW-0677">Repeat</keyword>
<comment type="subcellular location">
    <subcellularLocation>
        <location evidence="1">Secreted</location>
    </subcellularLocation>
</comment>
<evidence type="ECO:0000259" key="7">
    <source>
        <dbReference type="Pfam" id="PF25023"/>
    </source>
</evidence>
<keyword evidence="6" id="KW-0732">Signal</keyword>
<dbReference type="STRING" id="227316.GA0070604_5217"/>
<organism evidence="8 9">
    <name type="scientific">Micromonospora eburnea</name>
    <dbReference type="NCBI Taxonomy" id="227316"/>
    <lineage>
        <taxon>Bacteria</taxon>
        <taxon>Bacillati</taxon>
        <taxon>Actinomycetota</taxon>
        <taxon>Actinomycetes</taxon>
        <taxon>Micromonosporales</taxon>
        <taxon>Micromonosporaceae</taxon>
        <taxon>Micromonospora</taxon>
    </lineage>
</organism>
<dbReference type="GO" id="GO:0005576">
    <property type="term" value="C:extracellular region"/>
    <property type="evidence" value="ECO:0007669"/>
    <property type="project" value="UniProtKB-SubCell"/>
</dbReference>
<dbReference type="InterPro" id="IPR003284">
    <property type="entry name" value="Sal_SpvB"/>
</dbReference>
<sequence length="2121" mass="227018">MRTIVTSRARRRRMRPISRRLAAVLAGTVASALAASALAVPAKPAVAAPLKWKPDVARERSVPGRDFVSPSARSAGAVRRFVPAASWPAPGVAEVALPATLAGLSAADRKDALAGGMSAAARMGSVPAGGLPVRVGAAGTARPDGLRVEVLGQEVARRADLPGLLLTVAATGPSGAAAANGIGAAGAGTSGVSVEVDYSGFRDAYGGDWGSRLRLVRLPACVLTTPERPDCRAGTPLPSRNDVRSGRLTADAPVSATATVLAATAAPSGSAGDYKASALSASSSWEAGGSAGDFSWSYPMEEVPAFGGPEPDLMLAYSSGSVDGRTVSTNNQSSWVGEGWDFSEGFIERRYGSCSDDVSVTPKPYDLCWETDNAFLSLGGRTVELVKDDATGAWHPRNDDGSRVERLTGAANGDDNGEYWKITSRDGTQYFYGLHRLPNWTTNAAVTESVWTVPVFGDDSGEPCHASTFASSYCNQAWRWNLDYVVDPNGNAMSYWYTKESNHYGRNLTATAGTAYVRGGYLSRIDYGQRSDTLYSATAPMQVVLGVEERCADGATCGTGTISKDTAKNWPDVPYDQNCDAGASCTDRYAPTFWTRKRLASVTTRVSGRDVDTWTLGYQYRAPGDGTSPSLWLASVTRTGKVGGSLALPAVTFEGVQLENRVDALEGIPPLYKWRMTDVYDESGGHVRVNYSGQECTRAAVPTPDTNTKRCFPQYWVPEGALQPQLDWFHKYVAVQVLEDDQSGVAGIEQTDYEYLGGGAWHHDDNELTPAKYRTWGEWRGFARVRVTHGAPGGVRSQRETLYLRGMDGDKLASGTRGVSVTDSEGGSVADHPSLAGFARESMTYDGVGGTVLDGEINDPWISAATATHGATKAYLTGIAKKRSRLALSTGGWRRTEVRTTYDSFGLPTEVNDLGDTATSADDECNRTTYARDTAKWMIDYEVRVERVGVACTVTPSRPADVLSDTRTFYDGSTTFGTAPTKGDETLTQELVSYSNGTPVYVQASRATYDSYGRTLDTFDELNQKTSTVFTPTTGPVTATTVTNPLGHATNTTFEPAWGVETATVDPNGRRTDLTYDPLGRSTAVWLPDRSKAGGATPTMKFSYLVRTTAPNVVTTETIRDDETYDREYAFYDGQLRERQTQQPAAGGGRIVTDTFYDSRGLEVKSNAAYWNDGTAGTTLLTVDDNAVPAQTRTVYDGNERETAEIFLSFGAEKWRTTTSYGGDRVSVTPPAGGTATTTITDAEGRTAELRQHSGGTPSGGYDATRYTYTRAGELASVTDPVGNVWRYTYDLRGRKVREEDPDKGATTYTYDDADQMLTATDARGAILAYTYDALGRKTAMYAGSTSGPKLADWTYDTLTNGIVVKGQPASSTRYVNGNAYTTSVNGYDSRYRSSGTTVTIPAAEGKLAGSYRVNTGYTPTGNPLSVSYPAAGGLAPETLRYGYDAYGRLQTAQTGLSTLLVSATYSPYDEPLQYTMQAVSGKQIAQTFYYDDATRKLSRALVDRNVSPLHLADVNYSYDGAGNVTRIADTPSGGPADTQCFRYDHLRRLTTAWTATDNCAAAPGAGVLGGPAPYWQSWTYDKTGNRLTETNYDTTTGAGNTSTSTYPPAGSAQPHTLSTVTTGGQANRYRYDATGNTTERTIGGATQSLDWNTEGDLASVTEGGKATEFLYDADGDRLIRREPDAVTLYLDNTELRLARSTDVVTATRYYDVGSTTAVRTTTGGLSFEAEDQHGTAQLAIDADDLSLTQRRYLPFGELRGTAPASWPDQKGYVGGTVDATTGLTHLGAREYDPDIGRFISVDPLIGTEDPQQMNGYAYADNTPITMSDPDGQWRVLPGGHYCDGCGGYNNPPPKKKPAKKAKKKAKKKPSPAAHHYCDGCDYSRRVSSAPAARHYCDGCDYMRKQAEARRLAREYAAKRAREEAARKAREALARKAREAAAKEKQKHQRCKLTSFWSSACRKAAGNAIGKGAKAVGHGAKVAGKWAWQNRSNILAVCSVVATVVCGIGAAISSGYDAYRDFRSGNYRSGALNLLSGATGGIGAAYGGASKVLLRGSNKVAGLRVPKLPTRLGARATGGMTRARDRASAAMYRGYVSTGYKSNAWGLASMGAGAANTAWGW</sequence>
<gene>
    <name evidence="8" type="ORF">GA0070604_5217</name>
</gene>
<dbReference type="InterPro" id="IPR031325">
    <property type="entry name" value="RHS_repeat"/>
</dbReference>
<dbReference type="Proteomes" id="UP000199696">
    <property type="component" value="Unassembled WGS sequence"/>
</dbReference>
<dbReference type="GO" id="GO:0005737">
    <property type="term" value="C:cytoplasm"/>
    <property type="evidence" value="ECO:0007669"/>
    <property type="project" value="InterPro"/>
</dbReference>
<name>A0A1C6VDQ4_9ACTN</name>
<keyword evidence="4" id="KW-0843">Virulence</keyword>
<feature type="signal peptide" evidence="6">
    <location>
        <begin position="1"/>
        <end position="34"/>
    </location>
</feature>
<dbReference type="NCBIfam" id="TIGR01643">
    <property type="entry name" value="YD_repeat_2x"/>
    <property type="match status" value="3"/>
</dbReference>
<evidence type="ECO:0000256" key="4">
    <source>
        <dbReference type="ARBA" id="ARBA00023026"/>
    </source>
</evidence>
<protein>
    <submittedName>
        <fullName evidence="8">RHS repeat-associated core domain-containing protein</fullName>
    </submittedName>
</protein>
<dbReference type="EMBL" id="FMHY01000002">
    <property type="protein sequence ID" value="SCL64462.1"/>
    <property type="molecule type" value="Genomic_DNA"/>
</dbReference>
<evidence type="ECO:0000313" key="8">
    <source>
        <dbReference type="EMBL" id="SCL64462.1"/>
    </source>
</evidence>
<dbReference type="Pfam" id="PF25023">
    <property type="entry name" value="TEN_YD-shell"/>
    <property type="match status" value="1"/>
</dbReference>
<evidence type="ECO:0000256" key="6">
    <source>
        <dbReference type="SAM" id="SignalP"/>
    </source>
</evidence>
<dbReference type="NCBIfam" id="TIGR03696">
    <property type="entry name" value="Rhs_assc_core"/>
    <property type="match status" value="1"/>
</dbReference>
<accession>A0A1C6VDQ4</accession>